<organism evidence="1 2">
    <name type="scientific">Ilex paraguariensis</name>
    <name type="common">yerba mate</name>
    <dbReference type="NCBI Taxonomy" id="185542"/>
    <lineage>
        <taxon>Eukaryota</taxon>
        <taxon>Viridiplantae</taxon>
        <taxon>Streptophyta</taxon>
        <taxon>Embryophyta</taxon>
        <taxon>Tracheophyta</taxon>
        <taxon>Spermatophyta</taxon>
        <taxon>Magnoliopsida</taxon>
        <taxon>eudicotyledons</taxon>
        <taxon>Gunneridae</taxon>
        <taxon>Pentapetalae</taxon>
        <taxon>asterids</taxon>
        <taxon>campanulids</taxon>
        <taxon>Aquifoliales</taxon>
        <taxon>Aquifoliaceae</taxon>
        <taxon>Ilex</taxon>
    </lineage>
</organism>
<dbReference type="AlphaFoldDB" id="A0ABC8SBZ0"/>
<evidence type="ECO:0000313" key="2">
    <source>
        <dbReference type="Proteomes" id="UP001642360"/>
    </source>
</evidence>
<accession>A0ABC8SBZ0</accession>
<evidence type="ECO:0000313" key="1">
    <source>
        <dbReference type="EMBL" id="CAK9152578.1"/>
    </source>
</evidence>
<keyword evidence="2" id="KW-1185">Reference proteome</keyword>
<sequence length="107" mass="11334">MAQTIKLETDSPPGLDRIVSYRLIILALFLKLCLKVSAAASSTAPCDSIGSVAASSTARCDSVGIQMVLSSGGLKGQVSDPMKKSKIKVRHNQKVQLAIFTLTVMIN</sequence>
<comment type="caution">
    <text evidence="1">The sequence shown here is derived from an EMBL/GenBank/DDBJ whole genome shotgun (WGS) entry which is preliminary data.</text>
</comment>
<gene>
    <name evidence="1" type="ORF">ILEXP_LOCUS20805</name>
</gene>
<dbReference type="Proteomes" id="UP001642360">
    <property type="component" value="Unassembled WGS sequence"/>
</dbReference>
<protein>
    <submittedName>
        <fullName evidence="1">Uncharacterized protein</fullName>
    </submittedName>
</protein>
<dbReference type="EMBL" id="CAUOFW020002280">
    <property type="protein sequence ID" value="CAK9152578.1"/>
    <property type="molecule type" value="Genomic_DNA"/>
</dbReference>
<proteinExistence type="predicted"/>
<reference evidence="1 2" key="1">
    <citation type="submission" date="2024-02" db="EMBL/GenBank/DDBJ databases">
        <authorList>
            <person name="Vignale AGUSTIN F."/>
            <person name="Sosa J E."/>
            <person name="Modenutti C."/>
        </authorList>
    </citation>
    <scope>NUCLEOTIDE SEQUENCE [LARGE SCALE GENOMIC DNA]</scope>
</reference>
<name>A0ABC8SBZ0_9AQUA</name>